<dbReference type="Proteomes" id="UP000321947">
    <property type="component" value="Unassembled WGS sequence"/>
</dbReference>
<evidence type="ECO:0000256" key="2">
    <source>
        <dbReference type="ARBA" id="ARBA00004271"/>
    </source>
</evidence>
<evidence type="ECO:0000256" key="5">
    <source>
        <dbReference type="ARBA" id="ARBA00022525"/>
    </source>
</evidence>
<evidence type="ECO:0000256" key="7">
    <source>
        <dbReference type="ARBA" id="ARBA00022729"/>
    </source>
</evidence>
<dbReference type="AlphaFoldDB" id="A0A5D3D737"/>
<dbReference type="CDD" id="cd02120">
    <property type="entry name" value="PA_subtilisin_like"/>
    <property type="match status" value="1"/>
</dbReference>
<dbReference type="PROSITE" id="PS00138">
    <property type="entry name" value="SUBTILASE_SER"/>
    <property type="match status" value="1"/>
</dbReference>
<gene>
    <name evidence="17" type="ORF">E5676_scaffold443G00080</name>
</gene>
<keyword evidence="7" id="KW-0732">Signal</keyword>
<dbReference type="InterPro" id="IPR034197">
    <property type="entry name" value="Peptidases_S8_3"/>
</dbReference>
<dbReference type="Pfam" id="PF05922">
    <property type="entry name" value="Inhibitor_I9"/>
    <property type="match status" value="1"/>
</dbReference>
<dbReference type="GO" id="GO:0004252">
    <property type="term" value="F:serine-type endopeptidase activity"/>
    <property type="evidence" value="ECO:0007669"/>
    <property type="project" value="UniProtKB-UniRule"/>
</dbReference>
<organism evidence="17 18">
    <name type="scientific">Cucumis melo var. makuwa</name>
    <name type="common">Oriental melon</name>
    <dbReference type="NCBI Taxonomy" id="1194695"/>
    <lineage>
        <taxon>Eukaryota</taxon>
        <taxon>Viridiplantae</taxon>
        <taxon>Streptophyta</taxon>
        <taxon>Embryophyta</taxon>
        <taxon>Tracheophyta</taxon>
        <taxon>Spermatophyta</taxon>
        <taxon>Magnoliopsida</taxon>
        <taxon>eudicotyledons</taxon>
        <taxon>Gunneridae</taxon>
        <taxon>Pentapetalae</taxon>
        <taxon>rosids</taxon>
        <taxon>fabids</taxon>
        <taxon>Cucurbitales</taxon>
        <taxon>Cucurbitaceae</taxon>
        <taxon>Benincaseae</taxon>
        <taxon>Cucumis</taxon>
    </lineage>
</organism>
<dbReference type="FunFam" id="3.30.70.80:FF:000002">
    <property type="entry name" value="Subtilisin-like protease SBT5.3"/>
    <property type="match status" value="1"/>
</dbReference>
<comment type="function">
    <text evidence="1">Required for arbuscular mycorrhiza (AM) development during AM symbiosis with AM fungi (e.g. Glomeromycota intraradices).</text>
</comment>
<dbReference type="EMBL" id="SSTD01006964">
    <property type="protein sequence ID" value="TYK19379.1"/>
    <property type="molecule type" value="Genomic_DNA"/>
</dbReference>
<keyword evidence="9 12" id="KW-0720">Serine protease</keyword>
<dbReference type="GO" id="GO:0048046">
    <property type="term" value="C:apoplast"/>
    <property type="evidence" value="ECO:0007669"/>
    <property type="project" value="UniProtKB-SubCell"/>
</dbReference>
<evidence type="ECO:0000256" key="6">
    <source>
        <dbReference type="ARBA" id="ARBA00022670"/>
    </source>
</evidence>
<evidence type="ECO:0000313" key="17">
    <source>
        <dbReference type="EMBL" id="TYK19379.1"/>
    </source>
</evidence>
<dbReference type="InterPro" id="IPR036852">
    <property type="entry name" value="Peptidase_S8/S53_dom_sf"/>
</dbReference>
<dbReference type="Gene3D" id="3.50.30.30">
    <property type="match status" value="1"/>
</dbReference>
<feature type="domain" description="Peptidase S8/S53" evidence="13">
    <location>
        <begin position="124"/>
        <end position="577"/>
    </location>
</feature>
<protein>
    <submittedName>
        <fullName evidence="17">Subtilisin-like protease SBT5.3 isoform X2</fullName>
    </submittedName>
</protein>
<dbReference type="CDD" id="cd04852">
    <property type="entry name" value="Peptidases_S8_3"/>
    <property type="match status" value="1"/>
</dbReference>
<evidence type="ECO:0000256" key="9">
    <source>
        <dbReference type="ARBA" id="ARBA00022825"/>
    </source>
</evidence>
<dbReference type="InterPro" id="IPR046450">
    <property type="entry name" value="PA_dom_sf"/>
</dbReference>
<reference evidence="17 18" key="1">
    <citation type="submission" date="2019-08" db="EMBL/GenBank/DDBJ databases">
        <title>Draft genome sequences of two oriental melons (Cucumis melo L. var makuwa).</title>
        <authorList>
            <person name="Kwon S.-Y."/>
        </authorList>
    </citation>
    <scope>NUCLEOTIDE SEQUENCE [LARGE SCALE GENOMIC DNA]</scope>
    <source>
        <strain evidence="18">cv. Chang Bougi</strain>
        <tissue evidence="17">Leaf</tissue>
    </source>
</reference>
<dbReference type="FunFam" id="3.40.50.200:FF:000006">
    <property type="entry name" value="Subtilisin-like protease SBT1.5"/>
    <property type="match status" value="1"/>
</dbReference>
<dbReference type="PRINTS" id="PR00723">
    <property type="entry name" value="SUBTILISIN"/>
</dbReference>
<dbReference type="FunFam" id="3.50.30.30:FF:000005">
    <property type="entry name" value="subtilisin-like protease SBT1.5"/>
    <property type="match status" value="1"/>
</dbReference>
<dbReference type="SUPFAM" id="SSF52025">
    <property type="entry name" value="PA domain"/>
    <property type="match status" value="1"/>
</dbReference>
<evidence type="ECO:0000259" key="14">
    <source>
        <dbReference type="Pfam" id="PF02225"/>
    </source>
</evidence>
<evidence type="ECO:0000256" key="11">
    <source>
        <dbReference type="PIRSR" id="PIRSR615500-1"/>
    </source>
</evidence>
<dbReference type="Pfam" id="PF17766">
    <property type="entry name" value="fn3_6"/>
    <property type="match status" value="1"/>
</dbReference>
<feature type="domain" description="Subtilisin-like protease fibronectin type-III" evidence="16">
    <location>
        <begin position="648"/>
        <end position="744"/>
    </location>
</feature>
<evidence type="ECO:0000313" key="18">
    <source>
        <dbReference type="Proteomes" id="UP000321947"/>
    </source>
</evidence>
<proteinExistence type="inferred from homology"/>
<evidence type="ECO:0000259" key="16">
    <source>
        <dbReference type="Pfam" id="PF17766"/>
    </source>
</evidence>
<name>A0A5D3D737_CUCMM</name>
<keyword evidence="4" id="KW-0052">Apoplast</keyword>
<comment type="caution">
    <text evidence="17">The sequence shown here is derived from an EMBL/GenBank/DDBJ whole genome shotgun (WGS) entry which is preliminary data.</text>
</comment>
<feature type="domain" description="PA" evidence="14">
    <location>
        <begin position="374"/>
        <end position="448"/>
    </location>
</feature>
<evidence type="ECO:0000256" key="4">
    <source>
        <dbReference type="ARBA" id="ARBA00022523"/>
    </source>
</evidence>
<feature type="domain" description="Inhibitor I9" evidence="15">
    <location>
        <begin position="11"/>
        <end position="95"/>
    </location>
</feature>
<keyword evidence="5" id="KW-0964">Secreted</keyword>
<evidence type="ECO:0000256" key="8">
    <source>
        <dbReference type="ARBA" id="ARBA00022801"/>
    </source>
</evidence>
<evidence type="ECO:0000256" key="1">
    <source>
        <dbReference type="ARBA" id="ARBA00002076"/>
    </source>
</evidence>
<keyword evidence="8 12" id="KW-0378">Hydrolase</keyword>
<evidence type="ECO:0000259" key="13">
    <source>
        <dbReference type="Pfam" id="PF00082"/>
    </source>
</evidence>
<dbReference type="InterPro" id="IPR037045">
    <property type="entry name" value="S8pro/Inhibitor_I9_sf"/>
</dbReference>
<dbReference type="Gene3D" id="3.40.50.200">
    <property type="entry name" value="Peptidase S8/S53 domain"/>
    <property type="match status" value="1"/>
</dbReference>
<dbReference type="Gene3D" id="2.60.40.2310">
    <property type="match status" value="1"/>
</dbReference>
<dbReference type="InterPro" id="IPR041469">
    <property type="entry name" value="Subtilisin-like_FN3"/>
</dbReference>
<dbReference type="Gene3D" id="3.30.70.80">
    <property type="entry name" value="Peptidase S8 propeptide/proteinase inhibitor I9"/>
    <property type="match status" value="1"/>
</dbReference>
<accession>A0A5D3D737</accession>
<dbReference type="InterPro" id="IPR000209">
    <property type="entry name" value="Peptidase_S8/S53_dom"/>
</dbReference>
<dbReference type="GO" id="GO:0009609">
    <property type="term" value="P:response to symbiotic bacterium"/>
    <property type="evidence" value="ECO:0007669"/>
    <property type="project" value="UniProtKB-ARBA"/>
</dbReference>
<dbReference type="FunFam" id="2.60.40.2310:FF:000001">
    <property type="entry name" value="Subtilisin-like protease SBT1.5"/>
    <property type="match status" value="1"/>
</dbReference>
<dbReference type="Pfam" id="PF02225">
    <property type="entry name" value="PA"/>
    <property type="match status" value="1"/>
</dbReference>
<dbReference type="SUPFAM" id="SSF52743">
    <property type="entry name" value="Subtilisin-like"/>
    <property type="match status" value="1"/>
</dbReference>
<keyword evidence="6 12" id="KW-0645">Protease</keyword>
<feature type="active site" description="Charge relay system" evidence="11 12">
    <location>
        <position position="199"/>
    </location>
</feature>
<feature type="active site" description="Charge relay system" evidence="11 12">
    <location>
        <position position="536"/>
    </location>
</feature>
<dbReference type="PROSITE" id="PS51892">
    <property type="entry name" value="SUBTILASE"/>
    <property type="match status" value="1"/>
</dbReference>
<dbReference type="GO" id="GO:0006508">
    <property type="term" value="P:proteolysis"/>
    <property type="evidence" value="ECO:0007669"/>
    <property type="project" value="UniProtKB-KW"/>
</dbReference>
<dbReference type="InterPro" id="IPR015500">
    <property type="entry name" value="Peptidase_S8_subtilisin-rel"/>
</dbReference>
<dbReference type="InterPro" id="IPR003137">
    <property type="entry name" value="PA_domain"/>
</dbReference>
<feature type="active site" description="Charge relay system" evidence="11 12">
    <location>
        <position position="133"/>
    </location>
</feature>
<evidence type="ECO:0000256" key="3">
    <source>
        <dbReference type="ARBA" id="ARBA00011073"/>
    </source>
</evidence>
<dbReference type="PANTHER" id="PTHR10795">
    <property type="entry name" value="PROPROTEIN CONVERTASE SUBTILISIN/KEXIN"/>
    <property type="match status" value="1"/>
</dbReference>
<comment type="subcellular location">
    <subcellularLocation>
        <location evidence="2">Secreted</location>
        <location evidence="2">Extracellular space</location>
        <location evidence="2">Apoplast</location>
    </subcellularLocation>
</comment>
<evidence type="ECO:0000256" key="10">
    <source>
        <dbReference type="ARBA" id="ARBA00023180"/>
    </source>
</evidence>
<comment type="similarity">
    <text evidence="3 12">Belongs to the peptidase S8 family.</text>
</comment>
<evidence type="ECO:0000256" key="12">
    <source>
        <dbReference type="PROSITE-ProRule" id="PRU01240"/>
    </source>
</evidence>
<dbReference type="InterPro" id="IPR023828">
    <property type="entry name" value="Peptidase_S8_Ser-AS"/>
</dbReference>
<dbReference type="Pfam" id="PF00082">
    <property type="entry name" value="Peptidase_S8"/>
    <property type="match status" value="1"/>
</dbReference>
<sequence>MGFFNLSPKPYIVYLGSHSHGWSTSPLDHRRATTSHYDLLGSALGSKKIAKEVILYSYNKNINGFVAMLDERQATDLAKFPHVVSVFESRSRKLHTTQSWKFLGVEKHEEIPTSNSIWNVTRFGEDIIIANFDTGVWPESKSFSDEGYGPIPSRWMGTCQSDADPKFRCNRKLIGARFFNIGYGELADTFNSSRDNVGHGTHTLSIAGGNFVPGANVLGLGNGTVKGGSPRARVASYKVCWPDEANECMDPNTLAAFEAAIDDGVDVISISVGGEPKEFFSDALSVGAFHAVERGIVVVSSAGNMGPTPGTVSNVSPWILTVGASTTDRGFTNFVILGNKKKFKGTSFSSKVLPVNKFYPLINAVDAKAKNVSVSDAEVCDEGSLDPKKLAGKIVVCLRGGLSRVSKGYVAAKAGAVGMIVENDEDSGNAIITDSHVLPASHVTYDDSISIFQYINSTKRPKAYISSVMTELEITPSAVVADFSSRGPNTIEESILKPDITAPGVNILAAYPDGIPLTEAPLDDRQSPFKVDSGTSMACPHVAGIVGLLKTLNPKWSPAAIKSAIMTTAKTTDNNFNPIVDHRGLEANPLAYGAGHVNPNSAMDPGLVYDITIDDYLNFLCARGYNTKQIKRISKKNFICDKSFKVTDLNYPSISVTNLKMGPVAINRKLKNVGSPGRYVARVKTPLEVSIIVEPRILEFTAMDEEKSFKVLLKRSGKGKQEGYVFGELVWTDFNHHVRSSIVVNLGE</sequence>
<keyword evidence="10" id="KW-0325">Glycoprotein</keyword>
<evidence type="ECO:0000259" key="15">
    <source>
        <dbReference type="Pfam" id="PF05922"/>
    </source>
</evidence>
<dbReference type="GO" id="GO:0009610">
    <property type="term" value="P:response to symbiotic fungus"/>
    <property type="evidence" value="ECO:0007669"/>
    <property type="project" value="UniProtKB-ARBA"/>
</dbReference>
<dbReference type="InterPro" id="IPR045051">
    <property type="entry name" value="SBT"/>
</dbReference>
<dbReference type="InterPro" id="IPR010259">
    <property type="entry name" value="S8pro/Inhibitor_I9"/>
</dbReference>